<feature type="domain" description="VapC50 C-terminal" evidence="7">
    <location>
        <begin position="127"/>
        <end position="180"/>
    </location>
</feature>
<comment type="caution">
    <text evidence="8">The sequence shown here is derived from an EMBL/GenBank/DDBJ whole genome shotgun (WGS) entry which is preliminary data.</text>
</comment>
<feature type="domain" description="PIN" evidence="6">
    <location>
        <begin position="4"/>
        <end position="109"/>
    </location>
</feature>
<keyword evidence="9" id="KW-1185">Reference proteome</keyword>
<evidence type="ECO:0000256" key="3">
    <source>
        <dbReference type="ARBA" id="ARBA00022801"/>
    </source>
</evidence>
<dbReference type="InterPro" id="IPR058652">
    <property type="entry name" value="VapC50_C"/>
</dbReference>
<evidence type="ECO:0000313" key="8">
    <source>
        <dbReference type="EMBL" id="MCS5714258.1"/>
    </source>
</evidence>
<keyword evidence="1" id="KW-0540">Nuclease</keyword>
<reference evidence="8" key="1">
    <citation type="submission" date="2022-08" db="EMBL/GenBank/DDBJ databases">
        <authorList>
            <person name="Deng Y."/>
            <person name="Han X.-F."/>
            <person name="Zhang Y.-Q."/>
        </authorList>
    </citation>
    <scope>NUCLEOTIDE SEQUENCE</scope>
    <source>
        <strain evidence="8">CPCC 205716</strain>
    </source>
</reference>
<sequence length="186" mass="20502">MCALLDANVLYPSLLRDLLIRVSIEGGLRARWSEQILDETFRSLAANRPDLAVSRLDRTRQLMNIAVPDASVRGFEHIIEQVHLPDPDDRHVLAAAIHADAQIIVTNNLADFPAAQLEPFGIVAEHPDVTLSRCFDDDPARLRRVVGLIARATRSPPLDESGITDRMLSGGLPRTASRLRGDTRCG</sequence>
<keyword evidence="3" id="KW-0378">Hydrolase</keyword>
<dbReference type="EMBL" id="JANTEZ010000002">
    <property type="protein sequence ID" value="MCS5714258.1"/>
    <property type="molecule type" value="Genomic_DNA"/>
</dbReference>
<evidence type="ECO:0000256" key="1">
    <source>
        <dbReference type="ARBA" id="ARBA00022722"/>
    </source>
</evidence>
<gene>
    <name evidence="8" type="ORF">NVV95_06785</name>
</gene>
<dbReference type="SUPFAM" id="SSF88723">
    <property type="entry name" value="PIN domain-like"/>
    <property type="match status" value="1"/>
</dbReference>
<dbReference type="RefSeq" id="WP_259485779.1">
    <property type="nucleotide sequence ID" value="NZ_JANTEZ010000002.1"/>
</dbReference>
<accession>A0ABT2GDI8</accession>
<dbReference type="Proteomes" id="UP001165580">
    <property type="component" value="Unassembled WGS sequence"/>
</dbReference>
<dbReference type="InterPro" id="IPR002716">
    <property type="entry name" value="PIN_dom"/>
</dbReference>
<dbReference type="InterPro" id="IPR029060">
    <property type="entry name" value="PIN-like_dom_sf"/>
</dbReference>
<evidence type="ECO:0000256" key="4">
    <source>
        <dbReference type="ARBA" id="ARBA00022842"/>
    </source>
</evidence>
<evidence type="ECO:0000313" key="9">
    <source>
        <dbReference type="Proteomes" id="UP001165580"/>
    </source>
</evidence>
<evidence type="ECO:0000259" key="6">
    <source>
        <dbReference type="Pfam" id="PF13470"/>
    </source>
</evidence>
<protein>
    <submittedName>
        <fullName evidence="8">PIN domain-containing protein</fullName>
    </submittedName>
</protein>
<evidence type="ECO:0000256" key="2">
    <source>
        <dbReference type="ARBA" id="ARBA00022723"/>
    </source>
</evidence>
<name>A0ABT2GDI8_9MICO</name>
<dbReference type="Pfam" id="PF26343">
    <property type="entry name" value="VapC50_C"/>
    <property type="match status" value="1"/>
</dbReference>
<evidence type="ECO:0000259" key="7">
    <source>
        <dbReference type="Pfam" id="PF26343"/>
    </source>
</evidence>
<organism evidence="8 9">
    <name type="scientific">Herbiconiux gentiana</name>
    <dbReference type="NCBI Taxonomy" id="2970912"/>
    <lineage>
        <taxon>Bacteria</taxon>
        <taxon>Bacillati</taxon>
        <taxon>Actinomycetota</taxon>
        <taxon>Actinomycetes</taxon>
        <taxon>Micrococcales</taxon>
        <taxon>Microbacteriaceae</taxon>
        <taxon>Herbiconiux</taxon>
    </lineage>
</organism>
<proteinExistence type="predicted"/>
<evidence type="ECO:0000256" key="5">
    <source>
        <dbReference type="SAM" id="MobiDB-lite"/>
    </source>
</evidence>
<feature type="region of interest" description="Disordered" evidence="5">
    <location>
        <begin position="157"/>
        <end position="186"/>
    </location>
</feature>
<keyword evidence="4" id="KW-0460">Magnesium</keyword>
<keyword evidence="2" id="KW-0479">Metal-binding</keyword>
<dbReference type="Pfam" id="PF13470">
    <property type="entry name" value="PIN_3"/>
    <property type="match status" value="1"/>
</dbReference>